<gene>
    <name evidence="1" type="ORF">QWI16_01830</name>
</gene>
<keyword evidence="2" id="KW-1185">Reference proteome</keyword>
<name>A0ABT8T9U5_9GAMM</name>
<reference evidence="1" key="1">
    <citation type="submission" date="2023-07" db="EMBL/GenBank/DDBJ databases">
        <title>Gilvimarinus algae sp. nov., isolated from the surface of Kelp.</title>
        <authorList>
            <person name="Sun Y.Y."/>
            <person name="Gong Y."/>
            <person name="Du Z.J."/>
        </authorList>
    </citation>
    <scope>NUCLEOTIDE SEQUENCE</scope>
    <source>
        <strain evidence="1">SDUM040014</strain>
    </source>
</reference>
<evidence type="ECO:0000313" key="2">
    <source>
        <dbReference type="Proteomes" id="UP001168380"/>
    </source>
</evidence>
<dbReference type="RefSeq" id="WP_302711017.1">
    <property type="nucleotide sequence ID" value="NZ_JAULRT010000032.1"/>
</dbReference>
<sequence>MVQFIAHYQHRLTEGGRFNPAQMDNLTISQHYSTAVESLKYWPRGFHQLLSQYLVNPMSSRGHFGINKHYRDIHEKLYQQQANNGIKRLKAAFDQYIDLNWPTALQTKNLTRLDVTTEDRPLISQKEALAILECREPRLKKLIEQRKLTLQAFKGKAYFNRAEVQALANLYQENWSFAQACKETELSRHQLLQLLRSKLIKTLQRPNHQNRDWLIDKQAWIKQIQSFQKKAQPDCIGYTLAGFQKQGFDIVKVFKLLKKGSLTYEFNPNTAKPFSIKQLRQINTHTKKQHQG</sequence>
<organism evidence="1 2">
    <name type="scientific">Gilvimarinus algae</name>
    <dbReference type="NCBI Taxonomy" id="3058037"/>
    <lineage>
        <taxon>Bacteria</taxon>
        <taxon>Pseudomonadati</taxon>
        <taxon>Pseudomonadota</taxon>
        <taxon>Gammaproteobacteria</taxon>
        <taxon>Cellvibrionales</taxon>
        <taxon>Cellvibrionaceae</taxon>
        <taxon>Gilvimarinus</taxon>
    </lineage>
</organism>
<protein>
    <submittedName>
        <fullName evidence="1">Uncharacterized protein</fullName>
    </submittedName>
</protein>
<proteinExistence type="predicted"/>
<evidence type="ECO:0000313" key="1">
    <source>
        <dbReference type="EMBL" id="MDO3380894.1"/>
    </source>
</evidence>
<comment type="caution">
    <text evidence="1">The sequence shown here is derived from an EMBL/GenBank/DDBJ whole genome shotgun (WGS) entry which is preliminary data.</text>
</comment>
<dbReference type="Proteomes" id="UP001168380">
    <property type="component" value="Unassembled WGS sequence"/>
</dbReference>
<accession>A0ABT8T9U5</accession>
<dbReference type="EMBL" id="JAULRT010000032">
    <property type="protein sequence ID" value="MDO3380894.1"/>
    <property type="molecule type" value="Genomic_DNA"/>
</dbReference>